<dbReference type="InterPro" id="IPR046342">
    <property type="entry name" value="CBS_dom_sf"/>
</dbReference>
<reference evidence="4 5" key="1">
    <citation type="submission" date="2020-07" db="EMBL/GenBank/DDBJ databases">
        <title>Sequencing the genomes of 1000 actinobacteria strains.</title>
        <authorList>
            <person name="Klenk H.-P."/>
        </authorList>
    </citation>
    <scope>NUCLEOTIDE SEQUENCE [LARGE SCALE GENOMIC DNA]</scope>
    <source>
        <strain evidence="4 5">DSM 44749</strain>
    </source>
</reference>
<dbReference type="SMART" id="SM00116">
    <property type="entry name" value="CBS"/>
    <property type="match status" value="1"/>
</dbReference>
<dbReference type="SUPFAM" id="SSF54631">
    <property type="entry name" value="CBS-domain pair"/>
    <property type="match status" value="1"/>
</dbReference>
<keyword evidence="1" id="KW-0129">CBS domain</keyword>
<dbReference type="Proteomes" id="UP000549695">
    <property type="component" value="Unassembled WGS sequence"/>
</dbReference>
<feature type="domain" description="CBS" evidence="3">
    <location>
        <begin position="22"/>
        <end position="79"/>
    </location>
</feature>
<comment type="caution">
    <text evidence="4">The sequence shown here is derived from an EMBL/GenBank/DDBJ whole genome shotgun (WGS) entry which is preliminary data.</text>
</comment>
<accession>A0A852VZG1</accession>
<keyword evidence="5" id="KW-1185">Reference proteome</keyword>
<dbReference type="PROSITE" id="PS51371">
    <property type="entry name" value="CBS"/>
    <property type="match status" value="1"/>
</dbReference>
<evidence type="ECO:0000256" key="1">
    <source>
        <dbReference type="PROSITE-ProRule" id="PRU00703"/>
    </source>
</evidence>
<protein>
    <submittedName>
        <fullName evidence="4">Mg/Co/Ni transporter MgtE</fullName>
    </submittedName>
</protein>
<feature type="region of interest" description="Disordered" evidence="2">
    <location>
        <begin position="1"/>
        <end position="21"/>
    </location>
</feature>
<dbReference type="RefSeq" id="WP_179761170.1">
    <property type="nucleotide sequence ID" value="NZ_BAAAJZ010000001.1"/>
</dbReference>
<organism evidence="4 5">
    <name type="scientific">Pseudonocardia alni</name>
    <name type="common">Amycolata alni</name>
    <dbReference type="NCBI Taxonomy" id="33907"/>
    <lineage>
        <taxon>Bacteria</taxon>
        <taxon>Bacillati</taxon>
        <taxon>Actinomycetota</taxon>
        <taxon>Actinomycetes</taxon>
        <taxon>Pseudonocardiales</taxon>
        <taxon>Pseudonocardiaceae</taxon>
        <taxon>Pseudonocardia</taxon>
    </lineage>
</organism>
<dbReference type="EMBL" id="JACCCZ010000001">
    <property type="protein sequence ID" value="NYG02183.1"/>
    <property type="molecule type" value="Genomic_DNA"/>
</dbReference>
<evidence type="ECO:0000256" key="2">
    <source>
        <dbReference type="SAM" id="MobiDB-lite"/>
    </source>
</evidence>
<sequence length="156" mass="16528">MIGPAPERPGTGWAPGSTGEAMIAHPRTCGRTTTVHQAREVFRDDHVHALLVVDRGVLLAVVERGDLAGRPAAAPVRWLGTLAGRTVAPTAPATATRDRMRAEGRRRLAVVDGHGRLLGLLCLKRSGAGFCTNEGVRARAAERAARRSPHIGATRP</sequence>
<name>A0A852VZG1_PSEA5</name>
<dbReference type="Gene3D" id="3.10.580.10">
    <property type="entry name" value="CBS-domain"/>
    <property type="match status" value="1"/>
</dbReference>
<gene>
    <name evidence="4" type="ORF">HDA37_002468</name>
</gene>
<dbReference type="GeneID" id="98052228"/>
<proteinExistence type="predicted"/>
<dbReference type="AlphaFoldDB" id="A0A852VZG1"/>
<dbReference type="CDD" id="cd02205">
    <property type="entry name" value="CBS_pair_SF"/>
    <property type="match status" value="1"/>
</dbReference>
<dbReference type="InterPro" id="IPR000644">
    <property type="entry name" value="CBS_dom"/>
</dbReference>
<evidence type="ECO:0000313" key="5">
    <source>
        <dbReference type="Proteomes" id="UP000549695"/>
    </source>
</evidence>
<dbReference type="Pfam" id="PF00571">
    <property type="entry name" value="CBS"/>
    <property type="match status" value="2"/>
</dbReference>
<evidence type="ECO:0000259" key="3">
    <source>
        <dbReference type="PROSITE" id="PS51371"/>
    </source>
</evidence>
<evidence type="ECO:0000313" key="4">
    <source>
        <dbReference type="EMBL" id="NYG02183.1"/>
    </source>
</evidence>